<proteinExistence type="predicted"/>
<name>A0A0F9FKG9_9ZZZZ</name>
<sequence>MIKLNSKTRLEIIENLDRRHKENRKKEVKKLMSSWVNSNRKNERSIWMKKHVKRMPNNKTGISRHKTYLLNNNLTGTKF</sequence>
<reference evidence="1" key="1">
    <citation type="journal article" date="2015" name="Nature">
        <title>Complex archaea that bridge the gap between prokaryotes and eukaryotes.</title>
        <authorList>
            <person name="Spang A."/>
            <person name="Saw J.H."/>
            <person name="Jorgensen S.L."/>
            <person name="Zaremba-Niedzwiedzka K."/>
            <person name="Martijn J."/>
            <person name="Lind A.E."/>
            <person name="van Eijk R."/>
            <person name="Schleper C."/>
            <person name="Guy L."/>
            <person name="Ettema T.J."/>
        </authorList>
    </citation>
    <scope>NUCLEOTIDE SEQUENCE</scope>
</reference>
<dbReference type="AlphaFoldDB" id="A0A0F9FKG9"/>
<evidence type="ECO:0000313" key="1">
    <source>
        <dbReference type="EMBL" id="KKL86758.1"/>
    </source>
</evidence>
<accession>A0A0F9FKG9</accession>
<protein>
    <submittedName>
        <fullName evidence="1">Uncharacterized protein</fullName>
    </submittedName>
</protein>
<dbReference type="EMBL" id="LAZR01021022">
    <property type="protein sequence ID" value="KKL86758.1"/>
    <property type="molecule type" value="Genomic_DNA"/>
</dbReference>
<organism evidence="1">
    <name type="scientific">marine sediment metagenome</name>
    <dbReference type="NCBI Taxonomy" id="412755"/>
    <lineage>
        <taxon>unclassified sequences</taxon>
        <taxon>metagenomes</taxon>
        <taxon>ecological metagenomes</taxon>
    </lineage>
</organism>
<gene>
    <name evidence="1" type="ORF">LCGC14_1941560</name>
</gene>
<comment type="caution">
    <text evidence="1">The sequence shown here is derived from an EMBL/GenBank/DDBJ whole genome shotgun (WGS) entry which is preliminary data.</text>
</comment>